<feature type="chain" id="PRO_5037127205" description="Beta-galactosidase" evidence="11">
    <location>
        <begin position="21"/>
        <end position="682"/>
    </location>
</feature>
<evidence type="ECO:0000256" key="10">
    <source>
        <dbReference type="PIRSR" id="PIRSR001084-2"/>
    </source>
</evidence>
<evidence type="ECO:0000256" key="6">
    <source>
        <dbReference type="ARBA" id="ARBA00022833"/>
    </source>
</evidence>
<dbReference type="GO" id="GO:0009341">
    <property type="term" value="C:beta-galactosidase complex"/>
    <property type="evidence" value="ECO:0007669"/>
    <property type="project" value="InterPro"/>
</dbReference>
<dbReference type="InterPro" id="IPR013738">
    <property type="entry name" value="Beta_galactosidase_Trimer"/>
</dbReference>
<dbReference type="Gene3D" id="3.20.20.80">
    <property type="entry name" value="Glycosidases"/>
    <property type="match status" value="1"/>
</dbReference>
<dbReference type="InterPro" id="IPR003476">
    <property type="entry name" value="Glyco_hydro_42"/>
</dbReference>
<feature type="active site" description="Proton donor" evidence="9">
    <location>
        <position position="172"/>
    </location>
</feature>
<dbReference type="InterPro" id="IPR013529">
    <property type="entry name" value="Glyco_hydro_42_N"/>
</dbReference>
<dbReference type="EC" id="3.2.1.23" evidence="3 8"/>
<feature type="domain" description="Glycoside hydrolase family 42 N-terminal" evidence="12">
    <location>
        <begin position="37"/>
        <end position="397"/>
    </location>
</feature>
<dbReference type="Proteomes" id="UP000648801">
    <property type="component" value="Unassembled WGS sequence"/>
</dbReference>
<reference evidence="15" key="2">
    <citation type="submission" date="2020-09" db="EMBL/GenBank/DDBJ databases">
        <authorList>
            <person name="Sun Q."/>
            <person name="Zhou Y."/>
        </authorList>
    </citation>
    <scope>NUCLEOTIDE SEQUENCE</scope>
    <source>
        <strain evidence="15">CGMCC 1.15447</strain>
    </source>
</reference>
<evidence type="ECO:0000256" key="2">
    <source>
        <dbReference type="ARBA" id="ARBA00005940"/>
    </source>
</evidence>
<sequence length="682" mass="75960">MRFAAFIAAILICSALIAQPAPTPYITPHAPLLGAAWYPEQWPESRWDADLQLMQDAHLNVVRVGEFAWSTEEPSEGHYNFDWLSRAIALAAKHHIAVVIGTPTDAPPAWLTSKYPDTLGTNADGRLRQHGTRRQFSYSSPHYREFCRQIVTELAKRFGHNPNVIGWQIDNEYTDESFDPATRRQFQQFLKAKYKTLDNLNRHWTTAYWSQTYTAWDQIPMENTGGNPGLLLDHKHFVTATWRSFQQSQIDALRPYVAPTQFITTNIGGLGWSDNWDHYRITQPLNLAAWDEYVGEGHLQVAKEAMMNDFVRGWKRQNFWLMETEPGSVNWAPINNTLDRGETRALAWQAVDHGADAVLYWQWRSALNGQEQYHGAIVGPDGTPLPIYTEIQQLGADFVAASPALAGTTPKSDVALITTYDSRWAIDFQPHTKLYEQQQILLDFYRPLESIAQSVDIVEATTNLAQYKLVVAPSLNVIPQSLADNLLTYVRAGGRLILGPRSGMKDQYNALNTQRQPGPLAAALGGRVEQFYALESPIPVGNGTASIWAEQLTVTNPATKVDLRYGKSNGWLDNQPAMITRSVGKGSITYLGTIPDPALMQSIMQSATASANIQPAFGPIPTGVEVCRRVAPDHTVYILINHGKATQQISLPSTMHEVFTNKDAATITLAPQGVAVLTTKAK</sequence>
<evidence type="ECO:0000259" key="13">
    <source>
        <dbReference type="Pfam" id="PF08532"/>
    </source>
</evidence>
<dbReference type="GO" id="GO:0046872">
    <property type="term" value="F:metal ion binding"/>
    <property type="evidence" value="ECO:0007669"/>
    <property type="project" value="UniProtKB-KW"/>
</dbReference>
<evidence type="ECO:0000256" key="9">
    <source>
        <dbReference type="PIRSR" id="PIRSR001084-1"/>
    </source>
</evidence>
<dbReference type="Pfam" id="PF08533">
    <property type="entry name" value="Glyco_hydro_42C"/>
    <property type="match status" value="1"/>
</dbReference>
<dbReference type="PANTHER" id="PTHR36447:SF2">
    <property type="entry name" value="BETA-GALACTOSIDASE YESZ"/>
    <property type="match status" value="1"/>
</dbReference>
<evidence type="ECO:0000256" key="3">
    <source>
        <dbReference type="ARBA" id="ARBA00012756"/>
    </source>
</evidence>
<accession>A0A916RGT5</accession>
<dbReference type="Gene3D" id="2.60.40.1180">
    <property type="entry name" value="Golgi alpha-mannosidase II"/>
    <property type="match status" value="1"/>
</dbReference>
<dbReference type="InterPro" id="IPR029062">
    <property type="entry name" value="Class_I_gatase-like"/>
</dbReference>
<reference evidence="15" key="1">
    <citation type="journal article" date="2014" name="Int. J. Syst. Evol. Microbiol.">
        <title>Complete genome sequence of Corynebacterium casei LMG S-19264T (=DSM 44701T), isolated from a smear-ripened cheese.</title>
        <authorList>
            <consortium name="US DOE Joint Genome Institute (JGI-PGF)"/>
            <person name="Walter F."/>
            <person name="Albersmeier A."/>
            <person name="Kalinowski J."/>
            <person name="Ruckert C."/>
        </authorList>
    </citation>
    <scope>NUCLEOTIDE SEQUENCE</scope>
    <source>
        <strain evidence="15">CGMCC 1.15447</strain>
    </source>
</reference>
<evidence type="ECO:0000256" key="5">
    <source>
        <dbReference type="ARBA" id="ARBA00022801"/>
    </source>
</evidence>
<keyword evidence="16" id="KW-1185">Reference proteome</keyword>
<comment type="catalytic activity">
    <reaction evidence="1 8">
        <text>Hydrolysis of terminal non-reducing beta-D-galactose residues in beta-D-galactosides.</text>
        <dbReference type="EC" id="3.2.1.23"/>
    </reaction>
</comment>
<evidence type="ECO:0000256" key="7">
    <source>
        <dbReference type="ARBA" id="ARBA00023295"/>
    </source>
</evidence>
<dbReference type="CDD" id="cd03143">
    <property type="entry name" value="A4_beta-galactosidase_middle_domain"/>
    <property type="match status" value="1"/>
</dbReference>
<keyword evidence="11" id="KW-0732">Signal</keyword>
<dbReference type="GO" id="GO:0004565">
    <property type="term" value="F:beta-galactosidase activity"/>
    <property type="evidence" value="ECO:0007669"/>
    <property type="project" value="UniProtKB-EC"/>
</dbReference>
<dbReference type="Pfam" id="PF08532">
    <property type="entry name" value="Glyco_hydro_42M"/>
    <property type="match status" value="1"/>
</dbReference>
<keyword evidence="6" id="KW-0862">Zinc</keyword>
<comment type="similarity">
    <text evidence="2 8">Belongs to the glycosyl hydrolase 42 family.</text>
</comment>
<feature type="signal peptide" evidence="11">
    <location>
        <begin position="1"/>
        <end position="20"/>
    </location>
</feature>
<keyword evidence="5 8" id="KW-0378">Hydrolase</keyword>
<feature type="domain" description="Beta-galactosidase trimerisation" evidence="13">
    <location>
        <begin position="413"/>
        <end position="613"/>
    </location>
</feature>
<gene>
    <name evidence="15" type="ORF">GCM10011507_03380</name>
</gene>
<dbReference type="SUPFAM" id="SSF52317">
    <property type="entry name" value="Class I glutamine amidotransferase-like"/>
    <property type="match status" value="1"/>
</dbReference>
<dbReference type="PANTHER" id="PTHR36447">
    <property type="entry name" value="BETA-GALACTOSIDASE GANA"/>
    <property type="match status" value="1"/>
</dbReference>
<feature type="domain" description="Beta-galactosidase C-terminal" evidence="14">
    <location>
        <begin position="623"/>
        <end position="677"/>
    </location>
</feature>
<dbReference type="EMBL" id="BMJB01000001">
    <property type="protein sequence ID" value="GGA55444.1"/>
    <property type="molecule type" value="Genomic_DNA"/>
</dbReference>
<feature type="active site" description="Nucleophile" evidence="9">
    <location>
        <position position="323"/>
    </location>
</feature>
<evidence type="ECO:0000256" key="11">
    <source>
        <dbReference type="SAM" id="SignalP"/>
    </source>
</evidence>
<dbReference type="InterPro" id="IPR013739">
    <property type="entry name" value="Beta_galactosidase_C"/>
</dbReference>
<name>A0A916RGT5_9BACT</name>
<keyword evidence="7 8" id="KW-0326">Glycosidase</keyword>
<evidence type="ECO:0000256" key="4">
    <source>
        <dbReference type="ARBA" id="ARBA00022723"/>
    </source>
</evidence>
<dbReference type="AlphaFoldDB" id="A0A916RGT5"/>
<dbReference type="InterPro" id="IPR013780">
    <property type="entry name" value="Glyco_hydro_b"/>
</dbReference>
<evidence type="ECO:0000313" key="16">
    <source>
        <dbReference type="Proteomes" id="UP000648801"/>
    </source>
</evidence>
<comment type="caution">
    <text evidence="15">The sequence shown here is derived from an EMBL/GenBank/DDBJ whole genome shotgun (WGS) entry which is preliminary data.</text>
</comment>
<evidence type="ECO:0000259" key="14">
    <source>
        <dbReference type="Pfam" id="PF08533"/>
    </source>
</evidence>
<dbReference type="PIRSF" id="PIRSF001084">
    <property type="entry name" value="B-galactosidase"/>
    <property type="match status" value="1"/>
</dbReference>
<evidence type="ECO:0000259" key="12">
    <source>
        <dbReference type="Pfam" id="PF02449"/>
    </source>
</evidence>
<dbReference type="Gene3D" id="3.40.50.880">
    <property type="match status" value="1"/>
</dbReference>
<feature type="binding site" evidence="10">
    <location>
        <position position="171"/>
    </location>
    <ligand>
        <name>substrate</name>
    </ligand>
</feature>
<keyword evidence="4" id="KW-0479">Metal-binding</keyword>
<dbReference type="GO" id="GO:0006012">
    <property type="term" value="P:galactose metabolic process"/>
    <property type="evidence" value="ECO:0007669"/>
    <property type="project" value="InterPro"/>
</dbReference>
<evidence type="ECO:0000256" key="1">
    <source>
        <dbReference type="ARBA" id="ARBA00001412"/>
    </source>
</evidence>
<dbReference type="Pfam" id="PF02449">
    <property type="entry name" value="Glyco_hydro_42"/>
    <property type="match status" value="1"/>
</dbReference>
<dbReference type="InterPro" id="IPR017853">
    <property type="entry name" value="GH"/>
</dbReference>
<dbReference type="RefSeq" id="WP_229668626.1">
    <property type="nucleotide sequence ID" value="NZ_BMJB01000001.1"/>
</dbReference>
<organism evidence="15 16">
    <name type="scientific">Edaphobacter acidisoli</name>
    <dbReference type="NCBI Taxonomy" id="2040573"/>
    <lineage>
        <taxon>Bacteria</taxon>
        <taxon>Pseudomonadati</taxon>
        <taxon>Acidobacteriota</taxon>
        <taxon>Terriglobia</taxon>
        <taxon>Terriglobales</taxon>
        <taxon>Acidobacteriaceae</taxon>
        <taxon>Edaphobacter</taxon>
    </lineage>
</organism>
<evidence type="ECO:0000313" key="15">
    <source>
        <dbReference type="EMBL" id="GGA55444.1"/>
    </source>
</evidence>
<feature type="binding site" evidence="10">
    <location>
        <position position="133"/>
    </location>
    <ligand>
        <name>substrate</name>
    </ligand>
</feature>
<dbReference type="SUPFAM" id="SSF51445">
    <property type="entry name" value="(Trans)glycosidases"/>
    <property type="match status" value="1"/>
</dbReference>
<evidence type="ECO:0000256" key="8">
    <source>
        <dbReference type="PIRNR" id="PIRNR001084"/>
    </source>
</evidence>
<protein>
    <recommendedName>
        <fullName evidence="3 8">Beta-galactosidase</fullName>
        <shortName evidence="8">Beta-gal</shortName>
        <ecNumber evidence="3 8">3.2.1.23</ecNumber>
    </recommendedName>
</protein>
<proteinExistence type="inferred from homology"/>
<feature type="binding site" evidence="10">
    <location>
        <position position="331"/>
    </location>
    <ligand>
        <name>substrate</name>
    </ligand>
</feature>